<feature type="transmembrane region" description="Helical" evidence="7">
    <location>
        <begin position="246"/>
        <end position="267"/>
    </location>
</feature>
<keyword evidence="5 7" id="KW-1133">Transmembrane helix</keyword>
<dbReference type="CDD" id="cd06261">
    <property type="entry name" value="TM_PBP2"/>
    <property type="match status" value="1"/>
</dbReference>
<dbReference type="Pfam" id="PF00528">
    <property type="entry name" value="BPD_transp_1"/>
    <property type="match status" value="1"/>
</dbReference>
<proteinExistence type="inferred from homology"/>
<dbReference type="KEGG" id="bgv:CAL12_03260"/>
<dbReference type="PROSITE" id="PS50928">
    <property type="entry name" value="ABC_TM1"/>
    <property type="match status" value="1"/>
</dbReference>
<dbReference type="OrthoDB" id="8111552at2"/>
<evidence type="ECO:0000256" key="1">
    <source>
        <dbReference type="ARBA" id="ARBA00004651"/>
    </source>
</evidence>
<accession>A0A1W6YFY2</accession>
<dbReference type="SUPFAM" id="SSF161098">
    <property type="entry name" value="MetI-like"/>
    <property type="match status" value="1"/>
</dbReference>
<evidence type="ECO:0000256" key="3">
    <source>
        <dbReference type="ARBA" id="ARBA00022475"/>
    </source>
</evidence>
<dbReference type="RefSeq" id="WP_086063171.1">
    <property type="nucleotide sequence ID" value="NZ_CP021108.1"/>
</dbReference>
<reference evidence="9 10" key="1">
    <citation type="submission" date="2017-05" db="EMBL/GenBank/DDBJ databases">
        <title>Complete and WGS of Bordetella genogroups.</title>
        <authorList>
            <person name="Spilker T."/>
            <person name="LiPuma J."/>
        </authorList>
    </citation>
    <scope>NUCLEOTIDE SEQUENCE [LARGE SCALE GENOMIC DNA]</scope>
    <source>
        <strain evidence="9 10">AU19157</strain>
    </source>
</reference>
<dbReference type="Gene3D" id="1.10.3720.10">
    <property type="entry name" value="MetI-like"/>
    <property type="match status" value="1"/>
</dbReference>
<dbReference type="InterPro" id="IPR035906">
    <property type="entry name" value="MetI-like_sf"/>
</dbReference>
<keyword evidence="2 7" id="KW-0813">Transport</keyword>
<evidence type="ECO:0000256" key="2">
    <source>
        <dbReference type="ARBA" id="ARBA00022448"/>
    </source>
</evidence>
<keyword evidence="6 7" id="KW-0472">Membrane</keyword>
<feature type="transmembrane region" description="Helical" evidence="7">
    <location>
        <begin position="144"/>
        <end position="168"/>
    </location>
</feature>
<keyword evidence="10" id="KW-1185">Reference proteome</keyword>
<dbReference type="GO" id="GO:0055085">
    <property type="term" value="P:transmembrane transport"/>
    <property type="evidence" value="ECO:0007669"/>
    <property type="project" value="InterPro"/>
</dbReference>
<feature type="transmembrane region" description="Helical" evidence="7">
    <location>
        <begin position="19"/>
        <end position="40"/>
    </location>
</feature>
<dbReference type="EMBL" id="CP021108">
    <property type="protein sequence ID" value="ARP79938.1"/>
    <property type="molecule type" value="Genomic_DNA"/>
</dbReference>
<dbReference type="PANTHER" id="PTHR43744">
    <property type="entry name" value="ABC TRANSPORTER PERMEASE PROTEIN MG189-RELATED-RELATED"/>
    <property type="match status" value="1"/>
</dbReference>
<feature type="transmembrane region" description="Helical" evidence="7">
    <location>
        <begin position="76"/>
        <end position="100"/>
    </location>
</feature>
<evidence type="ECO:0000256" key="7">
    <source>
        <dbReference type="RuleBase" id="RU363032"/>
    </source>
</evidence>
<sequence>MYPSPIADRPPGQRLAYRVALYIALLVWILPLVAVMMTALRSQGDLLSGNYWGWPSQFSLVSNYHEVFASSPMGVFFVNSVLVTGITVFLVLVLSTLAGVALGKYRFRGRTWLFAMFIAGNFVPYQILMIPVRNLVVHLGLYDSIWALILFHTAFQTGFATLFLRNFIAALPEELFEAARIEGVSEFQILRTIVIPLVRPALAGVAVLVFTFVWNDYFWALVLVQSDAAKPLTLGLAGLKGEWLTAWNLISAGALFAALPPVALFFFMQKHFVAGLTAGAVRG</sequence>
<dbReference type="AlphaFoldDB" id="A0A1W6YFY2"/>
<dbReference type="GO" id="GO:0005886">
    <property type="term" value="C:plasma membrane"/>
    <property type="evidence" value="ECO:0007669"/>
    <property type="project" value="UniProtKB-SubCell"/>
</dbReference>
<name>A0A1W6YFY2_9BORD</name>
<dbReference type="STRING" id="1416806.CAL12_03260"/>
<evidence type="ECO:0000256" key="5">
    <source>
        <dbReference type="ARBA" id="ARBA00022989"/>
    </source>
</evidence>
<feature type="transmembrane region" description="Helical" evidence="7">
    <location>
        <begin position="189"/>
        <end position="214"/>
    </location>
</feature>
<organism evidence="9 10">
    <name type="scientific">Bordetella genomosp. 8</name>
    <dbReference type="NCBI Taxonomy" id="1416806"/>
    <lineage>
        <taxon>Bacteria</taxon>
        <taxon>Pseudomonadati</taxon>
        <taxon>Pseudomonadota</taxon>
        <taxon>Betaproteobacteria</taxon>
        <taxon>Burkholderiales</taxon>
        <taxon>Alcaligenaceae</taxon>
        <taxon>Bordetella</taxon>
    </lineage>
</organism>
<evidence type="ECO:0000313" key="10">
    <source>
        <dbReference type="Proteomes" id="UP000194151"/>
    </source>
</evidence>
<gene>
    <name evidence="9" type="ORF">CAL12_03260</name>
</gene>
<comment type="similarity">
    <text evidence="7">Belongs to the binding-protein-dependent transport system permease family.</text>
</comment>
<feature type="domain" description="ABC transmembrane type-1" evidence="8">
    <location>
        <begin position="77"/>
        <end position="268"/>
    </location>
</feature>
<evidence type="ECO:0000256" key="4">
    <source>
        <dbReference type="ARBA" id="ARBA00022692"/>
    </source>
</evidence>
<evidence type="ECO:0000313" key="9">
    <source>
        <dbReference type="EMBL" id="ARP79938.1"/>
    </source>
</evidence>
<dbReference type="InterPro" id="IPR000515">
    <property type="entry name" value="MetI-like"/>
</dbReference>
<feature type="transmembrane region" description="Helical" evidence="7">
    <location>
        <begin position="112"/>
        <end position="132"/>
    </location>
</feature>
<protein>
    <submittedName>
        <fullName evidence="9">Sugar ABC transporter permease</fullName>
    </submittedName>
</protein>
<dbReference type="Proteomes" id="UP000194151">
    <property type="component" value="Chromosome"/>
</dbReference>
<evidence type="ECO:0000259" key="8">
    <source>
        <dbReference type="PROSITE" id="PS50928"/>
    </source>
</evidence>
<evidence type="ECO:0000256" key="6">
    <source>
        <dbReference type="ARBA" id="ARBA00023136"/>
    </source>
</evidence>
<keyword evidence="3" id="KW-1003">Cell membrane</keyword>
<comment type="subcellular location">
    <subcellularLocation>
        <location evidence="1 7">Cell membrane</location>
        <topology evidence="1 7">Multi-pass membrane protein</topology>
    </subcellularLocation>
</comment>
<keyword evidence="4 7" id="KW-0812">Transmembrane</keyword>